<comment type="caution">
    <text evidence="1">The sequence shown here is derived from an EMBL/GenBank/DDBJ whole genome shotgun (WGS) entry which is preliminary data.</text>
</comment>
<accession>A0AAN7JNQ6</accession>
<evidence type="ECO:0000313" key="2">
    <source>
        <dbReference type="Proteomes" id="UP001345219"/>
    </source>
</evidence>
<organism evidence="1 2">
    <name type="scientific">Trapa incisa</name>
    <dbReference type="NCBI Taxonomy" id="236973"/>
    <lineage>
        <taxon>Eukaryota</taxon>
        <taxon>Viridiplantae</taxon>
        <taxon>Streptophyta</taxon>
        <taxon>Embryophyta</taxon>
        <taxon>Tracheophyta</taxon>
        <taxon>Spermatophyta</taxon>
        <taxon>Magnoliopsida</taxon>
        <taxon>eudicotyledons</taxon>
        <taxon>Gunneridae</taxon>
        <taxon>Pentapetalae</taxon>
        <taxon>rosids</taxon>
        <taxon>malvids</taxon>
        <taxon>Myrtales</taxon>
        <taxon>Lythraceae</taxon>
        <taxon>Trapa</taxon>
    </lineage>
</organism>
<gene>
    <name evidence="1" type="ORF">SAY87_004291</name>
</gene>
<reference evidence="1 2" key="1">
    <citation type="journal article" date="2023" name="Hortic Res">
        <title>Pangenome of water caltrop reveals structural variations and asymmetric subgenome divergence after allopolyploidization.</title>
        <authorList>
            <person name="Zhang X."/>
            <person name="Chen Y."/>
            <person name="Wang L."/>
            <person name="Yuan Y."/>
            <person name="Fang M."/>
            <person name="Shi L."/>
            <person name="Lu R."/>
            <person name="Comes H.P."/>
            <person name="Ma Y."/>
            <person name="Chen Y."/>
            <person name="Huang G."/>
            <person name="Zhou Y."/>
            <person name="Zheng Z."/>
            <person name="Qiu Y."/>
        </authorList>
    </citation>
    <scope>NUCLEOTIDE SEQUENCE [LARGE SCALE GENOMIC DNA]</scope>
    <source>
        <tissue evidence="1">Roots</tissue>
    </source>
</reference>
<dbReference type="EMBL" id="JAXIOK010000017">
    <property type="protein sequence ID" value="KAK4750809.1"/>
    <property type="molecule type" value="Genomic_DNA"/>
</dbReference>
<dbReference type="AlphaFoldDB" id="A0AAN7JNQ6"/>
<keyword evidence="2" id="KW-1185">Reference proteome</keyword>
<name>A0AAN7JNQ6_9MYRT</name>
<proteinExistence type="predicted"/>
<sequence length="99" mass="11312">MDTSLQWLVNQLISVEENTSRKSLPRHSSRKQYHHIYNITATQDRSTQPCTELDATYETIKERKIVIGKKAMITTAKNLELQESMSMADSNGSIIQSIK</sequence>
<protein>
    <submittedName>
        <fullName evidence="1">Uncharacterized protein</fullName>
    </submittedName>
</protein>
<evidence type="ECO:0000313" key="1">
    <source>
        <dbReference type="EMBL" id="KAK4750809.1"/>
    </source>
</evidence>
<dbReference type="Proteomes" id="UP001345219">
    <property type="component" value="Chromosome 4"/>
</dbReference>